<evidence type="ECO:0000256" key="2">
    <source>
        <dbReference type="ARBA" id="ARBA00022692"/>
    </source>
</evidence>
<dbReference type="InterPro" id="IPR036259">
    <property type="entry name" value="MFS_trans_sf"/>
</dbReference>
<evidence type="ECO:0000313" key="7">
    <source>
        <dbReference type="EMBL" id="GJJ15378.1"/>
    </source>
</evidence>
<feature type="transmembrane region" description="Helical" evidence="5">
    <location>
        <begin position="462"/>
        <end position="480"/>
    </location>
</feature>
<evidence type="ECO:0000259" key="6">
    <source>
        <dbReference type="PROSITE" id="PS50850"/>
    </source>
</evidence>
<dbReference type="PROSITE" id="PS50850">
    <property type="entry name" value="MFS"/>
    <property type="match status" value="1"/>
</dbReference>
<sequence>MAQFRADSEVNIPLNSSRTTIDSDGSSHLLSGPRLILVTIAFILMTSLSGLDITIVATTLVTITSHFNAVSDIAWITSAFFIVQTSFILLYGKFLNIAPPKVVLLAAAGVFELGSLFCAIAPSIDFLIFGRAICGLGATGLWVSILAIIGRISTVRQRPILIGLMASAHGFASIVGPVVGGTLSGNTAFILYSKVRASYAEDTLERVSWRWCFYINLPLGGTAFLLLFILLPNLPSLVERRHSILQTWLALDWIGAFLNILGVFLFLTGIQWGGNTRPWNDPGVILTIVIAFMQWALVLTTTVMTVGGAISGGAVALTGQVWIWLFFPPFLGTIAFGFLVVSNIDTSFAQLIGYQILIGFGLGASVQNCFIMAQVEYADQEDLVPQATSLVTFSGLGFSALGLAISGTVFSQVLHSQVAKLNLNLPESLRSLVLENIDAVLALPEDLKVPLIKAYITAVNRIFISGVVITTLGGLSALLVERKSISLKSLSGGAKSYPSRRSIKRSSKYYDEIYRSYRAEPYIPLI</sequence>
<feature type="transmembrane region" description="Helical" evidence="5">
    <location>
        <begin position="103"/>
        <end position="122"/>
    </location>
</feature>
<keyword evidence="2 5" id="KW-0812">Transmembrane</keyword>
<feature type="transmembrane region" description="Helical" evidence="5">
    <location>
        <begin position="35"/>
        <end position="61"/>
    </location>
</feature>
<dbReference type="Proteomes" id="UP001050691">
    <property type="component" value="Unassembled WGS sequence"/>
</dbReference>
<feature type="transmembrane region" description="Helical" evidence="5">
    <location>
        <begin position="387"/>
        <end position="410"/>
    </location>
</feature>
<dbReference type="PANTHER" id="PTHR23501">
    <property type="entry name" value="MAJOR FACILITATOR SUPERFAMILY"/>
    <property type="match status" value="1"/>
</dbReference>
<feature type="transmembrane region" description="Helical" evidence="5">
    <location>
        <begin position="352"/>
        <end position="375"/>
    </location>
</feature>
<comment type="caution">
    <text evidence="7">The sequence shown here is derived from an EMBL/GenBank/DDBJ whole genome shotgun (WGS) entry which is preliminary data.</text>
</comment>
<evidence type="ECO:0000256" key="3">
    <source>
        <dbReference type="ARBA" id="ARBA00022989"/>
    </source>
</evidence>
<feature type="transmembrane region" description="Helical" evidence="5">
    <location>
        <begin position="128"/>
        <end position="149"/>
    </location>
</feature>
<evidence type="ECO:0000256" key="1">
    <source>
        <dbReference type="ARBA" id="ARBA00004141"/>
    </source>
</evidence>
<dbReference type="Pfam" id="PF07690">
    <property type="entry name" value="MFS_1"/>
    <property type="match status" value="1"/>
</dbReference>
<dbReference type="InterPro" id="IPR011701">
    <property type="entry name" value="MFS"/>
</dbReference>
<evidence type="ECO:0000313" key="8">
    <source>
        <dbReference type="Proteomes" id="UP001050691"/>
    </source>
</evidence>
<evidence type="ECO:0000256" key="4">
    <source>
        <dbReference type="ARBA" id="ARBA00023136"/>
    </source>
</evidence>
<name>A0AAV5APE6_9AGAM</name>
<dbReference type="PANTHER" id="PTHR23501:SF198">
    <property type="entry name" value="AZOLE RESISTANCE PROTEIN 1-RELATED"/>
    <property type="match status" value="1"/>
</dbReference>
<dbReference type="Gene3D" id="1.20.1250.20">
    <property type="entry name" value="MFS general substrate transporter like domains"/>
    <property type="match status" value="1"/>
</dbReference>
<accession>A0AAV5APE6</accession>
<dbReference type="GO" id="GO:0022857">
    <property type="term" value="F:transmembrane transporter activity"/>
    <property type="evidence" value="ECO:0007669"/>
    <property type="project" value="InterPro"/>
</dbReference>
<keyword evidence="8" id="KW-1185">Reference proteome</keyword>
<comment type="subcellular location">
    <subcellularLocation>
        <location evidence="1">Membrane</location>
        <topology evidence="1">Multi-pass membrane protein</topology>
    </subcellularLocation>
</comment>
<gene>
    <name evidence="7" type="ORF">Clacol_009654</name>
</gene>
<feature type="domain" description="Major facilitator superfamily (MFS) profile" evidence="6">
    <location>
        <begin position="38"/>
        <end position="485"/>
    </location>
</feature>
<organism evidence="7 8">
    <name type="scientific">Clathrus columnatus</name>
    <dbReference type="NCBI Taxonomy" id="1419009"/>
    <lineage>
        <taxon>Eukaryota</taxon>
        <taxon>Fungi</taxon>
        <taxon>Dikarya</taxon>
        <taxon>Basidiomycota</taxon>
        <taxon>Agaricomycotina</taxon>
        <taxon>Agaricomycetes</taxon>
        <taxon>Phallomycetidae</taxon>
        <taxon>Phallales</taxon>
        <taxon>Clathraceae</taxon>
        <taxon>Clathrus</taxon>
    </lineage>
</organism>
<keyword evidence="4 5" id="KW-0472">Membrane</keyword>
<feature type="transmembrane region" description="Helical" evidence="5">
    <location>
        <begin position="251"/>
        <end position="272"/>
    </location>
</feature>
<keyword evidence="3 5" id="KW-1133">Transmembrane helix</keyword>
<dbReference type="GO" id="GO:0005886">
    <property type="term" value="C:plasma membrane"/>
    <property type="evidence" value="ECO:0007669"/>
    <property type="project" value="TreeGrafter"/>
</dbReference>
<feature type="transmembrane region" description="Helical" evidence="5">
    <location>
        <begin position="284"/>
        <end position="309"/>
    </location>
</feature>
<reference evidence="7" key="1">
    <citation type="submission" date="2021-10" db="EMBL/GenBank/DDBJ databases">
        <title>De novo Genome Assembly of Clathrus columnatus (Basidiomycota, Fungi) Using Illumina and Nanopore Sequence Data.</title>
        <authorList>
            <person name="Ogiso-Tanaka E."/>
            <person name="Itagaki H."/>
            <person name="Hosoya T."/>
            <person name="Hosaka K."/>
        </authorList>
    </citation>
    <scope>NUCLEOTIDE SEQUENCE</scope>
    <source>
        <strain evidence="7">MO-923</strain>
    </source>
</reference>
<evidence type="ECO:0000256" key="5">
    <source>
        <dbReference type="SAM" id="Phobius"/>
    </source>
</evidence>
<feature type="transmembrane region" description="Helical" evidence="5">
    <location>
        <begin position="321"/>
        <end position="340"/>
    </location>
</feature>
<dbReference type="EMBL" id="BPWL01000011">
    <property type="protein sequence ID" value="GJJ15378.1"/>
    <property type="molecule type" value="Genomic_DNA"/>
</dbReference>
<dbReference type="InterPro" id="IPR020846">
    <property type="entry name" value="MFS_dom"/>
</dbReference>
<feature type="transmembrane region" description="Helical" evidence="5">
    <location>
        <begin position="73"/>
        <end position="91"/>
    </location>
</feature>
<protein>
    <recommendedName>
        <fullName evidence="6">Major facilitator superfamily (MFS) profile domain-containing protein</fullName>
    </recommendedName>
</protein>
<dbReference type="AlphaFoldDB" id="A0AAV5APE6"/>
<dbReference type="SUPFAM" id="SSF103473">
    <property type="entry name" value="MFS general substrate transporter"/>
    <property type="match status" value="1"/>
</dbReference>
<feature type="transmembrane region" description="Helical" evidence="5">
    <location>
        <begin position="213"/>
        <end position="231"/>
    </location>
</feature>
<proteinExistence type="predicted"/>